<dbReference type="GO" id="GO:0006289">
    <property type="term" value="P:nucleotide-excision repair"/>
    <property type="evidence" value="ECO:0007669"/>
    <property type="project" value="TreeGrafter"/>
</dbReference>
<dbReference type="GO" id="GO:0005524">
    <property type="term" value="F:ATP binding"/>
    <property type="evidence" value="ECO:0007669"/>
    <property type="project" value="UniProtKB-KW"/>
</dbReference>
<dbReference type="CDD" id="cd17923">
    <property type="entry name" value="DEXHc_Hrq1-like"/>
    <property type="match status" value="1"/>
</dbReference>
<comment type="caution">
    <text evidence="5">The sequence shown here is derived from an EMBL/GenBank/DDBJ whole genome shotgun (WGS) entry which is preliminary data.</text>
</comment>
<dbReference type="PROSITE" id="PS51192">
    <property type="entry name" value="HELICASE_ATP_BIND_1"/>
    <property type="match status" value="1"/>
</dbReference>
<evidence type="ECO:0000256" key="1">
    <source>
        <dbReference type="ARBA" id="ARBA00022741"/>
    </source>
</evidence>
<dbReference type="SUPFAM" id="SSF52540">
    <property type="entry name" value="P-loop containing nucleoside triphosphate hydrolases"/>
    <property type="match status" value="1"/>
</dbReference>
<evidence type="ECO:0000259" key="3">
    <source>
        <dbReference type="PROSITE" id="PS51192"/>
    </source>
</evidence>
<keyword evidence="1" id="KW-0547">Nucleotide-binding</keyword>
<dbReference type="SMART" id="SM00487">
    <property type="entry name" value="DEXDc"/>
    <property type="match status" value="1"/>
</dbReference>
<dbReference type="InterPro" id="IPR011545">
    <property type="entry name" value="DEAD/DEAH_box_helicase_dom"/>
</dbReference>
<dbReference type="Pfam" id="PF00270">
    <property type="entry name" value="DEAD"/>
    <property type="match status" value="1"/>
</dbReference>
<keyword evidence="6" id="KW-1185">Reference proteome</keyword>
<dbReference type="Proteomes" id="UP001152885">
    <property type="component" value="Unassembled WGS sequence"/>
</dbReference>
<evidence type="ECO:0008006" key="7">
    <source>
        <dbReference type="Google" id="ProtNLM"/>
    </source>
</evidence>
<evidence type="ECO:0000259" key="4">
    <source>
        <dbReference type="PROSITE" id="PS51194"/>
    </source>
</evidence>
<dbReference type="PANTHER" id="PTHR47957:SF3">
    <property type="entry name" value="ATP-DEPENDENT HELICASE HRQ1"/>
    <property type="match status" value="1"/>
</dbReference>
<dbReference type="CDD" id="cd18797">
    <property type="entry name" value="SF2_C_Hrq"/>
    <property type="match status" value="1"/>
</dbReference>
<feature type="domain" description="Helicase ATP-binding" evidence="3">
    <location>
        <begin position="314"/>
        <end position="509"/>
    </location>
</feature>
<dbReference type="Pfam" id="PF09369">
    <property type="entry name" value="MZB"/>
    <property type="match status" value="1"/>
</dbReference>
<name>A0A9W4TX18_9ASCO</name>
<gene>
    <name evidence="5" type="ORF">CANVERA_P1775</name>
</gene>
<dbReference type="Gene3D" id="3.40.50.300">
    <property type="entry name" value="P-loop containing nucleotide triphosphate hydrolases"/>
    <property type="match status" value="2"/>
</dbReference>
<dbReference type="InterPro" id="IPR014001">
    <property type="entry name" value="Helicase_ATP-bd"/>
</dbReference>
<organism evidence="5 6">
    <name type="scientific">Candida verbasci</name>
    <dbReference type="NCBI Taxonomy" id="1227364"/>
    <lineage>
        <taxon>Eukaryota</taxon>
        <taxon>Fungi</taxon>
        <taxon>Dikarya</taxon>
        <taxon>Ascomycota</taxon>
        <taxon>Saccharomycotina</taxon>
        <taxon>Pichiomycetes</taxon>
        <taxon>Debaryomycetaceae</taxon>
        <taxon>Candida/Lodderomyces clade</taxon>
        <taxon>Candida</taxon>
    </lineage>
</organism>
<dbReference type="GO" id="GO:0036297">
    <property type="term" value="P:interstrand cross-link repair"/>
    <property type="evidence" value="ECO:0007669"/>
    <property type="project" value="TreeGrafter"/>
</dbReference>
<reference evidence="5" key="1">
    <citation type="submission" date="2022-12" db="EMBL/GenBank/DDBJ databases">
        <authorList>
            <person name="Brejova B."/>
        </authorList>
    </citation>
    <scope>NUCLEOTIDE SEQUENCE</scope>
</reference>
<dbReference type="GO" id="GO:0003676">
    <property type="term" value="F:nucleic acid binding"/>
    <property type="evidence" value="ECO:0007669"/>
    <property type="project" value="InterPro"/>
</dbReference>
<sequence>MMDLQSIQPPNEWSQFFKRLSKIFFQINTHLTFLSSHGRSIIPSLELIQKLNSSITITDLVAFKYILPHDEIFLDYVDENQIMLSFLEQVKVSHKGYQQTEVVEKYDELNKKSKLILIFDFQDVKLHGIGLVTKSSRHKKQKLNDDDDFETNKRSGFFLQNKIFQINPLNQSQLTGVIRSRNNKFITLLTKFIEKYGDLAQEKLLAKCEKLIPKKPDNSDIMDVLTGKKSVTPDVKELVSSDDMIQVLKESKFYNDQITAIRTLNETTPAQYQQLSSTTLQSIHPDLKEMLLQVKGISIDEGLYTHQASALETVLNSTDKNHVIVSTSTASGKSLIYQIPILNSILWDITNGLEGRNSTAFFIFPTKALAQDQMRHFQEFIDRLPTSFDRPIKINTYDGDVPFDERTKISKEADIIFTNPDTLHASILPGNKYSSWAEFLKNLKYVVVDELHIYKSNFGINVGYVMGRLSRIKKRFTPDENLRFISCSATIQNPTQHFKTICSIPDDHTIIHIDEDGSPRCEKKLVVWNPPTLMNKRGEADGLNKFTPRVGSISECAKILLTLISKIPTIKIIIFCPVRVVCEMLMREIRHLLKNSYFSKAGIDQSDIMSYRGGYSKSDRRIIEKKMFDGQLKAIIATNALELGIDLSDLDVVISCGFPISKSNLHQQFGRAGRGRNAKGSLAMFVASKNPLDQYYLENVNELVDTTYEDLCVEGLKDLDHTSLILEKHLQCAAYEDPVDAELDYPYLSSSSFEKFKQILNEKLLLDIDGKYKPHPKYLPKPSNHVSIRQMDETLIALVDITNKKNLVIEELELSRSTFTVYEGGIFIHQGQSYLVKEFNHQQKYAKLERVDVDWTTRQRDYSDVDPEEVEYVKPLYPVTSNKPLDIPSFYGAVKITSKVFGFFKVNRKAEIIEVVETKNPTITSFSKGCWINIPDDALEIIKNKGLSIAAGVHGAAHAITNILPVFINGVEAGSQHRLIPDVEIETECKSPEKEFSKTESKRKRPGRLIFYDTKGKESGNGLSYKCFECIDEILAATFKRVWNCKCKWGCPLCIISNKCKEMSAVMSRPSALLILASFMNKDLVEVAKELPDGPEPNMPKIAFDSIEEASSTVRFSPNVKILNIVRE</sequence>
<dbReference type="Pfam" id="PF00271">
    <property type="entry name" value="Helicase_C"/>
    <property type="match status" value="1"/>
</dbReference>
<proteinExistence type="predicted"/>
<dbReference type="AlphaFoldDB" id="A0A9W4TX18"/>
<feature type="domain" description="Helicase C-terminal" evidence="4">
    <location>
        <begin position="562"/>
        <end position="720"/>
    </location>
</feature>
<evidence type="ECO:0000313" key="5">
    <source>
        <dbReference type="EMBL" id="CAI5757258.1"/>
    </source>
</evidence>
<dbReference type="GO" id="GO:0043138">
    <property type="term" value="F:3'-5' DNA helicase activity"/>
    <property type="evidence" value="ECO:0007669"/>
    <property type="project" value="TreeGrafter"/>
</dbReference>
<dbReference type="InterPro" id="IPR001650">
    <property type="entry name" value="Helicase_C-like"/>
</dbReference>
<evidence type="ECO:0000256" key="2">
    <source>
        <dbReference type="ARBA" id="ARBA00022840"/>
    </source>
</evidence>
<dbReference type="InterPro" id="IPR055227">
    <property type="entry name" value="HRQ1_WHD"/>
</dbReference>
<dbReference type="OrthoDB" id="18781at2759"/>
<dbReference type="PROSITE" id="PS51194">
    <property type="entry name" value="HELICASE_CTER"/>
    <property type="match status" value="1"/>
</dbReference>
<dbReference type="Pfam" id="PF22982">
    <property type="entry name" value="WHD_HRQ1"/>
    <property type="match status" value="1"/>
</dbReference>
<accession>A0A9W4TX18</accession>
<dbReference type="InterPro" id="IPR027417">
    <property type="entry name" value="P-loop_NTPase"/>
</dbReference>
<evidence type="ECO:0000313" key="6">
    <source>
        <dbReference type="Proteomes" id="UP001152885"/>
    </source>
</evidence>
<dbReference type="GO" id="GO:0005634">
    <property type="term" value="C:nucleus"/>
    <property type="evidence" value="ECO:0007669"/>
    <property type="project" value="TreeGrafter"/>
</dbReference>
<dbReference type="EMBL" id="CANTUO010000001">
    <property type="protein sequence ID" value="CAI5757258.1"/>
    <property type="molecule type" value="Genomic_DNA"/>
</dbReference>
<dbReference type="SMART" id="SM00490">
    <property type="entry name" value="HELICc"/>
    <property type="match status" value="1"/>
</dbReference>
<dbReference type="InterPro" id="IPR018973">
    <property type="entry name" value="MZB"/>
</dbReference>
<dbReference type="PANTHER" id="PTHR47957">
    <property type="entry name" value="ATP-DEPENDENT HELICASE HRQ1"/>
    <property type="match status" value="1"/>
</dbReference>
<keyword evidence="2" id="KW-0067">ATP-binding</keyword>
<protein>
    <recommendedName>
        <fullName evidence="7">RNA helicase</fullName>
    </recommendedName>
</protein>